<keyword evidence="1" id="KW-1133">Transmembrane helix</keyword>
<evidence type="ECO:0000313" key="3">
    <source>
        <dbReference type="Proteomes" id="UP000765802"/>
    </source>
</evidence>
<accession>A0ABR7MB52</accession>
<feature type="transmembrane region" description="Helical" evidence="1">
    <location>
        <begin position="49"/>
        <end position="66"/>
    </location>
</feature>
<keyword evidence="1" id="KW-0472">Membrane</keyword>
<dbReference type="Pfam" id="PF13781">
    <property type="entry name" value="DoxX_3"/>
    <property type="match status" value="1"/>
</dbReference>
<reference evidence="2 3" key="1">
    <citation type="submission" date="2016-07" db="EMBL/GenBank/DDBJ databases">
        <title>Genome analysis of Flavihumibacter stibioxidans YS-17.</title>
        <authorList>
            <person name="Shi K."/>
            <person name="Han Y."/>
            <person name="Wang G."/>
        </authorList>
    </citation>
    <scope>NUCLEOTIDE SEQUENCE [LARGE SCALE GENOMIC DNA]</scope>
    <source>
        <strain evidence="2 3">YS-17</strain>
    </source>
</reference>
<keyword evidence="1" id="KW-0812">Transmembrane</keyword>
<feature type="transmembrane region" description="Helical" evidence="1">
    <location>
        <begin position="98"/>
        <end position="116"/>
    </location>
</feature>
<dbReference type="EMBL" id="MBUA01000023">
    <property type="protein sequence ID" value="MBC6491798.1"/>
    <property type="molecule type" value="Genomic_DNA"/>
</dbReference>
<dbReference type="RefSeq" id="WP_187257117.1">
    <property type="nucleotide sequence ID" value="NZ_JBHULF010000007.1"/>
</dbReference>
<sequence>MTDTRKHQKPTFLIATVWLINGLVCKVLNVVPRHQEIVASILGHDHSRLLTILIGISEMLMAAWILSGIWTRINAISQILVIATMNTLEYYLVPDLLLWGKLNSLWAFLFILLIYYNEFHLNKKLQPA</sequence>
<name>A0ABR7MB52_9BACT</name>
<protein>
    <recommendedName>
        <fullName evidence="4">DoxX-like family protein</fullName>
    </recommendedName>
</protein>
<evidence type="ECO:0000256" key="1">
    <source>
        <dbReference type="SAM" id="Phobius"/>
    </source>
</evidence>
<dbReference type="Proteomes" id="UP000765802">
    <property type="component" value="Unassembled WGS sequence"/>
</dbReference>
<evidence type="ECO:0000313" key="2">
    <source>
        <dbReference type="EMBL" id="MBC6491798.1"/>
    </source>
</evidence>
<dbReference type="InterPro" id="IPR025695">
    <property type="entry name" value="DoxX-like"/>
</dbReference>
<proteinExistence type="predicted"/>
<evidence type="ECO:0008006" key="4">
    <source>
        <dbReference type="Google" id="ProtNLM"/>
    </source>
</evidence>
<comment type="caution">
    <text evidence="2">The sequence shown here is derived from an EMBL/GenBank/DDBJ whole genome shotgun (WGS) entry which is preliminary data.</text>
</comment>
<keyword evidence="3" id="KW-1185">Reference proteome</keyword>
<feature type="transmembrane region" description="Helical" evidence="1">
    <location>
        <begin position="12"/>
        <end position="29"/>
    </location>
</feature>
<gene>
    <name evidence="2" type="ORF">BC349_12115</name>
</gene>
<organism evidence="2 3">
    <name type="scientific">Flavihumibacter stibioxidans</name>
    <dbReference type="NCBI Taxonomy" id="1834163"/>
    <lineage>
        <taxon>Bacteria</taxon>
        <taxon>Pseudomonadati</taxon>
        <taxon>Bacteroidota</taxon>
        <taxon>Chitinophagia</taxon>
        <taxon>Chitinophagales</taxon>
        <taxon>Chitinophagaceae</taxon>
        <taxon>Flavihumibacter</taxon>
    </lineage>
</organism>